<reference evidence="9 10" key="1">
    <citation type="submission" date="2021-01" db="EMBL/GenBank/DDBJ databases">
        <title>Biogeographic distribution of Paracoccus.</title>
        <authorList>
            <person name="Hollensteiner J."/>
            <person name="Leineberger J."/>
            <person name="Brinkhoff T."/>
            <person name="Daniel R."/>
        </authorList>
    </citation>
    <scope>NUCLEOTIDE SEQUENCE [LARGE SCALE GENOMIC DNA]</scope>
    <source>
        <strain evidence="9 10">KCTC 22803</strain>
    </source>
</reference>
<gene>
    <name evidence="9" type="ORF">JHX87_02000</name>
</gene>
<evidence type="ECO:0000256" key="4">
    <source>
        <dbReference type="ARBA" id="ARBA00022748"/>
    </source>
</evidence>
<feature type="transmembrane region" description="Helical" evidence="7">
    <location>
        <begin position="6"/>
        <end position="33"/>
    </location>
</feature>
<feature type="transmembrane region" description="Helical" evidence="7">
    <location>
        <begin position="210"/>
        <end position="230"/>
    </location>
</feature>
<evidence type="ECO:0000256" key="3">
    <source>
        <dbReference type="ARBA" id="ARBA00022692"/>
    </source>
</evidence>
<evidence type="ECO:0000313" key="9">
    <source>
        <dbReference type="EMBL" id="WCR07644.1"/>
    </source>
</evidence>
<evidence type="ECO:0000313" key="10">
    <source>
        <dbReference type="Proteomes" id="UP001219349"/>
    </source>
</evidence>
<sequence length="240" mass="25457">MADLTYPAAVLAGLLAFLSPCILPMLPFYLCYLTGLGPQDLRAGRGGRGLIMRACGFAAGVTTIFVLMGLGASAAGRIFLEWRDPLRYLAAAMLLILGLHLMGALPLPRLSRHGQPFAPARPASLGGAWLAGLAFGFGWVPCIGPTLTAILFLAALEDSAWRGATLLLSYGLAMTLPFVAIAAMAGPALDRIARHRRAFRHVQRACGAMLILFALLIASDTLPAMAGWLLRQADWSGMLL</sequence>
<comment type="subcellular location">
    <subcellularLocation>
        <location evidence="1">Membrane</location>
        <topology evidence="1">Multi-pass membrane protein</topology>
    </subcellularLocation>
</comment>
<dbReference type="PANTHER" id="PTHR31272">
    <property type="entry name" value="CYTOCHROME C-TYPE BIOGENESIS PROTEIN HI_1454-RELATED"/>
    <property type="match status" value="1"/>
</dbReference>
<evidence type="ECO:0000256" key="1">
    <source>
        <dbReference type="ARBA" id="ARBA00004141"/>
    </source>
</evidence>
<evidence type="ECO:0000256" key="6">
    <source>
        <dbReference type="ARBA" id="ARBA00023136"/>
    </source>
</evidence>
<evidence type="ECO:0000256" key="5">
    <source>
        <dbReference type="ARBA" id="ARBA00022989"/>
    </source>
</evidence>
<dbReference type="Pfam" id="PF02683">
    <property type="entry name" value="DsbD_TM"/>
    <property type="match status" value="1"/>
</dbReference>
<dbReference type="InterPro" id="IPR003834">
    <property type="entry name" value="Cyt_c_assmbl_TM_dom"/>
</dbReference>
<dbReference type="EMBL" id="CP067136">
    <property type="protein sequence ID" value="WCR07644.1"/>
    <property type="molecule type" value="Genomic_DNA"/>
</dbReference>
<evidence type="ECO:0000256" key="7">
    <source>
        <dbReference type="SAM" id="Phobius"/>
    </source>
</evidence>
<evidence type="ECO:0000259" key="8">
    <source>
        <dbReference type="Pfam" id="PF02683"/>
    </source>
</evidence>
<dbReference type="InterPro" id="IPR051790">
    <property type="entry name" value="Cytochrome_c-biogenesis_DsbD"/>
</dbReference>
<organism evidence="9 10">
    <name type="scientific">Paracoccus fistulariae</name>
    <dbReference type="NCBI Taxonomy" id="658446"/>
    <lineage>
        <taxon>Bacteria</taxon>
        <taxon>Pseudomonadati</taxon>
        <taxon>Pseudomonadota</taxon>
        <taxon>Alphaproteobacteria</taxon>
        <taxon>Rhodobacterales</taxon>
        <taxon>Paracoccaceae</taxon>
        <taxon>Paracoccus</taxon>
    </lineage>
</organism>
<comment type="similarity">
    <text evidence="2">Belongs to the DsbD family.</text>
</comment>
<name>A0ABY7SL81_9RHOB</name>
<keyword evidence="6 7" id="KW-0472">Membrane</keyword>
<keyword evidence="3 7" id="KW-0812">Transmembrane</keyword>
<feature type="transmembrane region" description="Helical" evidence="7">
    <location>
        <begin position="54"/>
        <end position="80"/>
    </location>
</feature>
<feature type="domain" description="Cytochrome C biogenesis protein transmembrane" evidence="8">
    <location>
        <begin position="8"/>
        <end position="219"/>
    </location>
</feature>
<keyword evidence="5 7" id="KW-1133">Transmembrane helix</keyword>
<feature type="transmembrane region" description="Helical" evidence="7">
    <location>
        <begin position="167"/>
        <end position="189"/>
    </location>
</feature>
<proteinExistence type="inferred from homology"/>
<keyword evidence="4" id="KW-0201">Cytochrome c-type biogenesis</keyword>
<feature type="transmembrane region" description="Helical" evidence="7">
    <location>
        <begin position="86"/>
        <end position="107"/>
    </location>
</feature>
<dbReference type="PANTHER" id="PTHR31272:SF9">
    <property type="entry name" value="BLL1027 PROTEIN"/>
    <property type="match status" value="1"/>
</dbReference>
<feature type="transmembrane region" description="Helical" evidence="7">
    <location>
        <begin position="128"/>
        <end position="155"/>
    </location>
</feature>
<evidence type="ECO:0000256" key="2">
    <source>
        <dbReference type="ARBA" id="ARBA00006143"/>
    </source>
</evidence>
<dbReference type="Proteomes" id="UP001219349">
    <property type="component" value="Chromosome"/>
</dbReference>
<protein>
    <submittedName>
        <fullName evidence="9">Cytochrome c biogenesis protein CcdA</fullName>
    </submittedName>
</protein>
<keyword evidence="10" id="KW-1185">Reference proteome</keyword>
<accession>A0ABY7SL81</accession>
<dbReference type="RefSeq" id="WP_271884790.1">
    <property type="nucleotide sequence ID" value="NZ_CP067136.1"/>
</dbReference>